<protein>
    <submittedName>
        <fullName evidence="3">Raffinose/stachyose/melibiose transport system substrate-binding protein</fullName>
    </submittedName>
</protein>
<gene>
    <name evidence="3" type="ORF">SAMN02745158_00700</name>
</gene>
<dbReference type="Pfam" id="PF01547">
    <property type="entry name" value="SBP_bac_1"/>
    <property type="match status" value="1"/>
</dbReference>
<dbReference type="EMBL" id="FQVI01000002">
    <property type="protein sequence ID" value="SHE50946.1"/>
    <property type="molecule type" value="Genomic_DNA"/>
</dbReference>
<proteinExistence type="predicted"/>
<feature type="compositionally biased region" description="Basic and acidic residues" evidence="1">
    <location>
        <begin position="30"/>
        <end position="43"/>
    </location>
</feature>
<sequence length="482" mass="53525">MKRKMIAMLLSLAMIGSMLTGCSVSTGSSDDDKKTEDDAKGEESADAEDGTVTKSDPNMKDREEINLWFWGAEPYAQEAMQKILADKYNASQDKYQLVIEFRPSVDTDMSTALAANQGPDIVYGSGPSFVMPLVEAGKLEAMDAYAEEYGWKDRILQPYYESGTVDGKLYSLVNGVSTMGVFYNKKVLEDNGWEVPTTIEELESVMDQALEKGLYASVTGNKGWKPVNENYGSLFLTHIAGPDTVYKCLTGEEKWNNPNVQAAIEKSKEWWDKGYLAGEDYVNLNFSESLQLLADEKSPFFIGPSIAFQWAASFFTDDKEENIAFIPFPATEQVPDETYTLGAACTLSINANVSQEHKDEAAKIIDMMMQPEFMQEMTEAWPGYWGTPLKDLTTVDTSNMGYLSKSFVDVVQNISGAVNAGNFGFYDNVFFPAATQQAIVNIEDVWYDTISVTDYLDNMDKEFAAEFEKGLVPPIPKPAGIQ</sequence>
<evidence type="ECO:0000256" key="1">
    <source>
        <dbReference type="SAM" id="MobiDB-lite"/>
    </source>
</evidence>
<evidence type="ECO:0000256" key="2">
    <source>
        <dbReference type="SAM" id="SignalP"/>
    </source>
</evidence>
<dbReference type="InterPro" id="IPR006059">
    <property type="entry name" value="SBP"/>
</dbReference>
<dbReference type="AlphaFoldDB" id="A0A1M4U2U2"/>
<feature type="region of interest" description="Disordered" evidence="1">
    <location>
        <begin position="24"/>
        <end position="58"/>
    </location>
</feature>
<dbReference type="Proteomes" id="UP000184245">
    <property type="component" value="Unassembled WGS sequence"/>
</dbReference>
<dbReference type="PANTHER" id="PTHR43649">
    <property type="entry name" value="ARABINOSE-BINDING PROTEIN-RELATED"/>
    <property type="match status" value="1"/>
</dbReference>
<reference evidence="3 4" key="1">
    <citation type="submission" date="2016-11" db="EMBL/GenBank/DDBJ databases">
        <authorList>
            <person name="Jaros S."/>
            <person name="Januszkiewicz K."/>
            <person name="Wedrychowicz H."/>
        </authorList>
    </citation>
    <scope>NUCLEOTIDE SEQUENCE [LARGE SCALE GENOMIC DNA]</scope>
    <source>
        <strain evidence="3 4">DSM 17459</strain>
    </source>
</reference>
<dbReference type="PANTHER" id="PTHR43649:SF17">
    <property type="entry name" value="ABC TRANSPORTER SOLUTE BINDING PROTEIN-SUGAR TRANSPORT"/>
    <property type="match status" value="1"/>
</dbReference>
<feature type="signal peptide" evidence="2">
    <location>
        <begin position="1"/>
        <end position="20"/>
    </location>
</feature>
<organism evidence="3 4">
    <name type="scientific">Lactonifactor longoviformis DSM 17459</name>
    <dbReference type="NCBI Taxonomy" id="1122155"/>
    <lineage>
        <taxon>Bacteria</taxon>
        <taxon>Bacillati</taxon>
        <taxon>Bacillota</taxon>
        <taxon>Clostridia</taxon>
        <taxon>Eubacteriales</taxon>
        <taxon>Clostridiaceae</taxon>
        <taxon>Lactonifactor</taxon>
    </lineage>
</organism>
<feature type="chain" id="PRO_5039099553" evidence="2">
    <location>
        <begin position="21"/>
        <end position="482"/>
    </location>
</feature>
<keyword evidence="2" id="KW-0732">Signal</keyword>
<evidence type="ECO:0000313" key="4">
    <source>
        <dbReference type="Proteomes" id="UP000184245"/>
    </source>
</evidence>
<keyword evidence="4" id="KW-1185">Reference proteome</keyword>
<dbReference type="RefSeq" id="WP_072849021.1">
    <property type="nucleotide sequence ID" value="NZ_FQVI01000002.1"/>
</dbReference>
<accession>A0A1M4U2U2</accession>
<evidence type="ECO:0000313" key="3">
    <source>
        <dbReference type="EMBL" id="SHE50946.1"/>
    </source>
</evidence>
<dbReference type="Gene3D" id="3.40.190.10">
    <property type="entry name" value="Periplasmic binding protein-like II"/>
    <property type="match status" value="2"/>
</dbReference>
<dbReference type="STRING" id="1122155.SAMN02745158_00700"/>
<dbReference type="PROSITE" id="PS51257">
    <property type="entry name" value="PROKAR_LIPOPROTEIN"/>
    <property type="match status" value="1"/>
</dbReference>
<dbReference type="SUPFAM" id="SSF53850">
    <property type="entry name" value="Periplasmic binding protein-like II"/>
    <property type="match status" value="1"/>
</dbReference>
<name>A0A1M4U2U2_9CLOT</name>
<dbReference type="OrthoDB" id="41208at2"/>
<dbReference type="InterPro" id="IPR050490">
    <property type="entry name" value="Bact_solute-bd_prot1"/>
</dbReference>